<comment type="subcellular location">
    <subcellularLocation>
        <location evidence="1">Cell membrane</location>
        <topology evidence="1">Multi-pass membrane protein</topology>
    </subcellularLocation>
</comment>
<feature type="transmembrane region" description="Helical" evidence="8">
    <location>
        <begin position="141"/>
        <end position="160"/>
    </location>
</feature>
<sequence length="455" mass="50872">MLSRKRSVSSRALSLLLLGIYLCPFLGSTWSFLVLWHKTTLNPPKNVMAGSTMLVPTRIQNPRNALGIAGLSSQDLTVFSDLLLIISPILVYRFVLQTGERTSLKPFGYDEWEDTKQDGRYIDLVKAVLGLDVLQRLQRPLLLLNFVSAAALFYDELAVPGGAPDLTLPVEPFSIGFVALGLLLAFRASQSRMRFARVRDLWDDILEISRKLYTESSQKVEREQFMELARWIPAFPAALMCHLRQSDARSLRSQLRKSRGPDHEAHEVPEIGGLTEVEIAEVLNRPAGISAPLFVLHRLTAITTRLKLKEDDRMFISSSLSRLSNILGSCEDLQMPMPVAYVEQTTRFLFLYLILLPLGLLQELGAGMVLAEQLVALALLGLENVAALLEEPFLALPIEKICETTARDSQALRDDWDRLRMGGSSTGLPWYSFKPTAAVLAQKMVAAEEVEMQYT</sequence>
<feature type="transmembrane region" description="Helical" evidence="8">
    <location>
        <begin position="172"/>
        <end position="189"/>
    </location>
</feature>
<evidence type="ECO:0000256" key="8">
    <source>
        <dbReference type="SAM" id="Phobius"/>
    </source>
</evidence>
<keyword evidence="10" id="KW-1185">Reference proteome</keyword>
<dbReference type="PANTHER" id="PTHR33281">
    <property type="entry name" value="UPF0187 PROTEIN YNEE"/>
    <property type="match status" value="1"/>
</dbReference>
<evidence type="ECO:0000256" key="7">
    <source>
        <dbReference type="ARBA" id="ARBA00023136"/>
    </source>
</evidence>
<feature type="transmembrane region" description="Helical" evidence="8">
    <location>
        <begin position="12"/>
        <end position="36"/>
    </location>
</feature>
<organism evidence="9 10">
    <name type="scientific">Durusdinium trenchii</name>
    <dbReference type="NCBI Taxonomy" id="1381693"/>
    <lineage>
        <taxon>Eukaryota</taxon>
        <taxon>Sar</taxon>
        <taxon>Alveolata</taxon>
        <taxon>Dinophyceae</taxon>
        <taxon>Suessiales</taxon>
        <taxon>Symbiodiniaceae</taxon>
        <taxon>Durusdinium</taxon>
    </lineage>
</organism>
<feature type="transmembrane region" description="Helical" evidence="8">
    <location>
        <begin position="76"/>
        <end position="95"/>
    </location>
</feature>
<keyword evidence="4 8" id="KW-0812">Transmembrane</keyword>
<keyword evidence="6" id="KW-0406">Ion transport</keyword>
<comment type="caution">
    <text evidence="9">The sequence shown here is derived from an EMBL/GenBank/DDBJ whole genome shotgun (WGS) entry which is preliminary data.</text>
</comment>
<dbReference type="Pfam" id="PF25539">
    <property type="entry name" value="Bestrophin_2"/>
    <property type="match status" value="1"/>
</dbReference>
<keyword evidence="3" id="KW-1003">Cell membrane</keyword>
<keyword evidence="7 8" id="KW-0472">Membrane</keyword>
<reference evidence="9 10" key="1">
    <citation type="submission" date="2024-02" db="EMBL/GenBank/DDBJ databases">
        <authorList>
            <person name="Chen Y."/>
            <person name="Shah S."/>
            <person name="Dougan E. K."/>
            <person name="Thang M."/>
            <person name="Chan C."/>
        </authorList>
    </citation>
    <scope>NUCLEOTIDE SEQUENCE [LARGE SCALE GENOMIC DNA]</scope>
</reference>
<dbReference type="InterPro" id="IPR044669">
    <property type="entry name" value="YneE/VCCN1/2-like"/>
</dbReference>
<protein>
    <submittedName>
        <fullName evidence="9">Chloroplastic</fullName>
    </submittedName>
</protein>
<evidence type="ECO:0000313" key="10">
    <source>
        <dbReference type="Proteomes" id="UP001642464"/>
    </source>
</evidence>
<proteinExistence type="predicted"/>
<keyword evidence="2" id="KW-0813">Transport</keyword>
<evidence type="ECO:0000256" key="1">
    <source>
        <dbReference type="ARBA" id="ARBA00004651"/>
    </source>
</evidence>
<dbReference type="EMBL" id="CAXAMM010028369">
    <property type="protein sequence ID" value="CAK9062685.1"/>
    <property type="molecule type" value="Genomic_DNA"/>
</dbReference>
<evidence type="ECO:0000256" key="2">
    <source>
        <dbReference type="ARBA" id="ARBA00022448"/>
    </source>
</evidence>
<accession>A0ABP0NFZ0</accession>
<keyword evidence="5 8" id="KW-1133">Transmembrane helix</keyword>
<evidence type="ECO:0000256" key="4">
    <source>
        <dbReference type="ARBA" id="ARBA00022692"/>
    </source>
</evidence>
<evidence type="ECO:0000313" key="9">
    <source>
        <dbReference type="EMBL" id="CAK9062685.1"/>
    </source>
</evidence>
<dbReference type="PANTHER" id="PTHR33281:SF19">
    <property type="entry name" value="VOLTAGE-DEPENDENT ANION CHANNEL-FORMING PROTEIN YNEE"/>
    <property type="match status" value="1"/>
</dbReference>
<dbReference type="Proteomes" id="UP001642464">
    <property type="component" value="Unassembled WGS sequence"/>
</dbReference>
<evidence type="ECO:0000256" key="5">
    <source>
        <dbReference type="ARBA" id="ARBA00022989"/>
    </source>
</evidence>
<gene>
    <name evidence="9" type="ORF">SCF082_LOCUS32608</name>
</gene>
<evidence type="ECO:0000256" key="6">
    <source>
        <dbReference type="ARBA" id="ARBA00023065"/>
    </source>
</evidence>
<name>A0ABP0NFZ0_9DINO</name>
<evidence type="ECO:0000256" key="3">
    <source>
        <dbReference type="ARBA" id="ARBA00022475"/>
    </source>
</evidence>